<keyword evidence="8" id="KW-0830">Ubiquinone</keyword>
<dbReference type="GO" id="GO:0015990">
    <property type="term" value="P:electron transport coupled proton transport"/>
    <property type="evidence" value="ECO:0007669"/>
    <property type="project" value="TreeGrafter"/>
</dbReference>
<feature type="chain" id="PRO_5007072385" description="NADH-ubiquinone oxidoreductase chain 5" evidence="9">
    <location>
        <begin position="19"/>
        <end position="689"/>
    </location>
</feature>
<keyword evidence="8 12" id="KW-0496">Mitochondrion</keyword>
<evidence type="ECO:0000256" key="6">
    <source>
        <dbReference type="ARBA" id="ARBA00023027"/>
    </source>
</evidence>
<dbReference type="InterPro" id="IPR003945">
    <property type="entry name" value="NU5C-like"/>
</dbReference>
<dbReference type="PRINTS" id="PR01435">
    <property type="entry name" value="NPOXDRDTASE5"/>
</dbReference>
<evidence type="ECO:0000256" key="1">
    <source>
        <dbReference type="ARBA" id="ARBA00004141"/>
    </source>
</evidence>
<name>A0A0X9S7P5_WELMI</name>
<evidence type="ECO:0000259" key="11">
    <source>
        <dbReference type="Pfam" id="PF00662"/>
    </source>
</evidence>
<dbReference type="GeneID" id="26798427"/>
<evidence type="ECO:0000256" key="4">
    <source>
        <dbReference type="ARBA" id="ARBA00022967"/>
    </source>
</evidence>
<dbReference type="Gene3D" id="1.20.5.2700">
    <property type="match status" value="1"/>
</dbReference>
<evidence type="ECO:0000256" key="5">
    <source>
        <dbReference type="ARBA" id="ARBA00022989"/>
    </source>
</evidence>
<comment type="similarity">
    <text evidence="2 8">Belongs to the complex I subunit 5 family.</text>
</comment>
<feature type="transmembrane region" description="Helical" evidence="8">
    <location>
        <begin position="113"/>
        <end position="130"/>
    </location>
</feature>
<dbReference type="PANTHER" id="PTHR42829:SF2">
    <property type="entry name" value="NADH-UBIQUINONE OXIDOREDUCTASE CHAIN 5"/>
    <property type="match status" value="1"/>
</dbReference>
<dbReference type="InterPro" id="IPR018393">
    <property type="entry name" value="NADHpl_OxRdtase_5_subgr"/>
</dbReference>
<comment type="catalytic activity">
    <reaction evidence="8">
        <text>a ubiquinone + NADH + 5 H(+)(in) = a ubiquinol + NAD(+) + 4 H(+)(out)</text>
        <dbReference type="Rhea" id="RHEA:29091"/>
        <dbReference type="Rhea" id="RHEA-COMP:9565"/>
        <dbReference type="Rhea" id="RHEA-COMP:9566"/>
        <dbReference type="ChEBI" id="CHEBI:15378"/>
        <dbReference type="ChEBI" id="CHEBI:16389"/>
        <dbReference type="ChEBI" id="CHEBI:17976"/>
        <dbReference type="ChEBI" id="CHEBI:57540"/>
        <dbReference type="ChEBI" id="CHEBI:57945"/>
        <dbReference type="EC" id="7.1.1.2"/>
    </reaction>
</comment>
<organism evidence="12">
    <name type="scientific">Welwitschia mirabilis</name>
    <name type="common">Tree tumbo</name>
    <name type="synonym">Welwitschia bainesii</name>
    <dbReference type="NCBI Taxonomy" id="3377"/>
    <lineage>
        <taxon>Eukaryota</taxon>
        <taxon>Viridiplantae</taxon>
        <taxon>Streptophyta</taxon>
        <taxon>Embryophyta</taxon>
        <taxon>Tracheophyta</taxon>
        <taxon>Spermatophyta</taxon>
        <taxon>Gnetopsida</taxon>
        <taxon>Gnetidae</taxon>
        <taxon>Welwitschiales</taxon>
        <taxon>Welwitschiaceae</taxon>
        <taxon>Welwitschia</taxon>
    </lineage>
</organism>
<keyword evidence="8" id="KW-0813">Transport</keyword>
<feature type="domain" description="NADH-Ubiquinone oxidoreductase (complex I) chain 5 N-terminal" evidence="11">
    <location>
        <begin position="64"/>
        <end position="114"/>
    </location>
</feature>
<dbReference type="InterPro" id="IPR001750">
    <property type="entry name" value="ND/Mrp_TM"/>
</dbReference>
<dbReference type="InterPro" id="IPR001516">
    <property type="entry name" value="Proton_antipo_N"/>
</dbReference>
<dbReference type="RefSeq" id="YP_009227153.1">
    <property type="nucleotide sequence ID" value="NC_029130.1"/>
</dbReference>
<feature type="transmembrane region" description="Helical" evidence="8">
    <location>
        <begin position="136"/>
        <end position="155"/>
    </location>
</feature>
<keyword evidence="6 8" id="KW-0520">NAD</keyword>
<feature type="transmembrane region" description="Helical" evidence="8">
    <location>
        <begin position="176"/>
        <end position="199"/>
    </location>
</feature>
<keyword evidence="3 8" id="KW-0812">Transmembrane</keyword>
<feature type="transmembrane region" description="Helical" evidence="8">
    <location>
        <begin position="521"/>
        <end position="541"/>
    </location>
</feature>
<protein>
    <recommendedName>
        <fullName evidence="8">NADH-ubiquinone oxidoreductase chain 5</fullName>
        <ecNumber evidence="8">7.1.1.2</ecNumber>
    </recommendedName>
</protein>
<keyword evidence="9" id="KW-0732">Signal</keyword>
<evidence type="ECO:0000256" key="9">
    <source>
        <dbReference type="SAM" id="SignalP"/>
    </source>
</evidence>
<dbReference type="NCBIfam" id="NF005141">
    <property type="entry name" value="PRK06590.1"/>
    <property type="match status" value="1"/>
</dbReference>
<dbReference type="PANTHER" id="PTHR42829">
    <property type="entry name" value="NADH-UBIQUINONE OXIDOREDUCTASE CHAIN 5"/>
    <property type="match status" value="1"/>
</dbReference>
<feature type="domain" description="NADH:quinone oxidoreductase/Mrp antiporter transmembrane" evidence="10">
    <location>
        <begin position="131"/>
        <end position="422"/>
    </location>
</feature>
<feature type="transmembrane region" description="Helical" evidence="8">
    <location>
        <begin position="378"/>
        <end position="400"/>
    </location>
</feature>
<evidence type="ECO:0000256" key="8">
    <source>
        <dbReference type="RuleBase" id="RU003404"/>
    </source>
</evidence>
<dbReference type="EMBL" id="KT313400">
    <property type="protein sequence ID" value="AMA21013.1"/>
    <property type="molecule type" value="Genomic_DNA"/>
</dbReference>
<feature type="transmembrane region" description="Helical" evidence="8">
    <location>
        <begin position="283"/>
        <end position="304"/>
    </location>
</feature>
<keyword evidence="7 8" id="KW-0472">Membrane</keyword>
<comment type="function">
    <text evidence="8">Core subunit of the mitochondrial membrane respiratory chain NADH dehydrogenase (Complex I) which catalyzes electron transfer from NADH through the respiratory chain, using ubiquinone as an electron acceptor. Essential for the catalytic activity and assembly of complex I.</text>
</comment>
<dbReference type="GO" id="GO:0042773">
    <property type="term" value="P:ATP synthesis coupled electron transport"/>
    <property type="evidence" value="ECO:0007669"/>
    <property type="project" value="InterPro"/>
</dbReference>
<gene>
    <name evidence="12" type="primary">nad5</name>
</gene>
<sequence>MYLLIVLLPLLGSSVAGAFGRFLGSEGTAIVTTTCVSISSILSFTAFYEVALGASACYVKIAPWINSFMFDASWGFLFDSLTSVMLIVVTFVSSLVHLYSISYMSEDPHGPRFMCYLSIFTFFMLMLVTGDNFIQLFLGWEGVGLASYLLINFWFTRLQASKAAIKAMLVNRVGDFGLALGILGCLTLFQTVDLSTILACASAPTLSFIFCNTLFGNAITVICCALFLGAVGKSAQIGLHTWLPDAMEGPTPVSALIHAATMVTAGVFMIARCSKLFEYSPTALIVIAFAGAMTAFFAATTSILQNDFKRVIAYSTCSQLGYMIFACGISSYSVSVFHFMNHAFFKALLFLSAGSVIHAMSDEQDIRKMGGLASSLPFTYAMMLIGSLSLIGFPFLTGFYSKDVILELAYTSYTISGNFAFWLGSVSVFFTSYYSSRLLFLAFLAPTRRCCGRDILRCHDAPILQAIPLIFLAFGSMGVGYLAKDMMIGLGTNFRANSLFVLPSNVHLAESEFAAPTFIELIPILMSTTGAFVALAVSIVAQRAFVTSTSGNRLYCFFTKRWFFDQVLNDFLVRPFLRFGYEVSFVILDKGAIEILGPYGISYTLRQLAHMMSQLQSGFVYHYVFAMLLGTTLFVTCLCMWEFRYICWVDYRLCFILIVSSFCMEPSVRGSTGGGLPSVARQATGEAVM</sequence>
<dbReference type="GO" id="GO:0008137">
    <property type="term" value="F:NADH dehydrogenase (ubiquinone) activity"/>
    <property type="evidence" value="ECO:0007669"/>
    <property type="project" value="UniProtKB-EC"/>
</dbReference>
<feature type="transmembrane region" description="Helical" evidence="8">
    <location>
        <begin position="83"/>
        <end position="101"/>
    </location>
</feature>
<feature type="signal peptide" evidence="9">
    <location>
        <begin position="1"/>
        <end position="18"/>
    </location>
</feature>
<dbReference type="Pfam" id="PF00662">
    <property type="entry name" value="Proton_antipo_N"/>
    <property type="match status" value="1"/>
</dbReference>
<evidence type="ECO:0000256" key="2">
    <source>
        <dbReference type="ARBA" id="ARBA00008200"/>
    </source>
</evidence>
<feature type="transmembrane region" description="Helical" evidence="8">
    <location>
        <begin position="339"/>
        <end position="357"/>
    </location>
</feature>
<feature type="transmembrane region" description="Helical" evidence="8">
    <location>
        <begin position="253"/>
        <end position="271"/>
    </location>
</feature>
<dbReference type="GO" id="GO:0003954">
    <property type="term" value="F:NADH dehydrogenase activity"/>
    <property type="evidence" value="ECO:0007669"/>
    <property type="project" value="TreeGrafter"/>
</dbReference>
<dbReference type="AlphaFoldDB" id="A0A0X9S7P5"/>
<keyword evidence="5 8" id="KW-1133">Transmembrane helix</keyword>
<evidence type="ECO:0000256" key="3">
    <source>
        <dbReference type="ARBA" id="ARBA00022692"/>
    </source>
</evidence>
<dbReference type="Pfam" id="PF00361">
    <property type="entry name" value="Proton_antipo_M"/>
    <property type="match status" value="1"/>
</dbReference>
<dbReference type="GO" id="GO:0016020">
    <property type="term" value="C:membrane"/>
    <property type="evidence" value="ECO:0007669"/>
    <property type="project" value="UniProtKB-SubCell"/>
</dbReference>
<evidence type="ECO:0000313" key="12">
    <source>
        <dbReference type="EMBL" id="AMA21013.1"/>
    </source>
</evidence>
<dbReference type="EC" id="7.1.1.2" evidence="8"/>
<geneLocation type="mitochondrion" evidence="12"/>
<evidence type="ECO:0000256" key="7">
    <source>
        <dbReference type="ARBA" id="ARBA00023136"/>
    </source>
</evidence>
<reference evidence="12" key="1">
    <citation type="journal article" date="2016" name="Mol. Biol. Evol.">
        <title>Ginkgo and Welwitschia Mitogenomes Reveal Extreme Contrasts in Gymnosperm Mitochondrial Evolution.</title>
        <authorList>
            <person name="Guo W."/>
            <person name="Grewe F."/>
            <person name="Fan W."/>
            <person name="Young G.J."/>
            <person name="Knoop V."/>
            <person name="Palmer J.D."/>
            <person name="Mower J.P."/>
        </authorList>
    </citation>
    <scope>NUCLEOTIDE SEQUENCE</scope>
</reference>
<feature type="transmembrane region" description="Helical" evidence="8">
    <location>
        <begin position="28"/>
        <end position="50"/>
    </location>
</feature>
<feature type="transmembrane region" description="Helical" evidence="8">
    <location>
        <begin position="466"/>
        <end position="483"/>
    </location>
</feature>
<keyword evidence="4" id="KW-1278">Translocase</keyword>
<accession>A0A0X9S7P5</accession>
<dbReference type="NCBIfam" id="TIGR01974">
    <property type="entry name" value="NDH_I_L"/>
    <property type="match status" value="1"/>
</dbReference>
<feature type="transmembrane region" description="Helical" evidence="8">
    <location>
        <begin position="311"/>
        <end position="333"/>
    </location>
</feature>
<evidence type="ECO:0000259" key="10">
    <source>
        <dbReference type="Pfam" id="PF00361"/>
    </source>
</evidence>
<feature type="transmembrane region" description="Helical" evidence="8">
    <location>
        <begin position="420"/>
        <end position="445"/>
    </location>
</feature>
<proteinExistence type="inferred from homology"/>
<feature type="transmembrane region" description="Helical" evidence="8">
    <location>
        <begin position="205"/>
        <end position="232"/>
    </location>
</feature>
<feature type="transmembrane region" description="Helical" evidence="8">
    <location>
        <begin position="620"/>
        <end position="643"/>
    </location>
</feature>
<comment type="subcellular location">
    <subcellularLocation>
        <location evidence="1">Membrane</location>
        <topology evidence="1">Multi-pass membrane protein</topology>
    </subcellularLocation>
</comment>
<dbReference type="PRINTS" id="PR01434">
    <property type="entry name" value="NADHDHGNASE5"/>
</dbReference>